<dbReference type="Proteomes" id="UP001163046">
    <property type="component" value="Unassembled WGS sequence"/>
</dbReference>
<keyword evidence="3" id="KW-1185">Reference proteome</keyword>
<dbReference type="GO" id="GO:0032259">
    <property type="term" value="P:methylation"/>
    <property type="evidence" value="ECO:0007669"/>
    <property type="project" value="UniProtKB-KW"/>
</dbReference>
<dbReference type="GO" id="GO:0008168">
    <property type="term" value="F:methyltransferase activity"/>
    <property type="evidence" value="ECO:0007669"/>
    <property type="project" value="UniProtKB-KW"/>
</dbReference>
<comment type="caution">
    <text evidence="2">The sequence shown here is derived from an EMBL/GenBank/DDBJ whole genome shotgun (WGS) entry which is preliminary data.</text>
</comment>
<evidence type="ECO:0000313" key="2">
    <source>
        <dbReference type="EMBL" id="KAJ7390675.1"/>
    </source>
</evidence>
<dbReference type="AlphaFoldDB" id="A0A9X0D8G4"/>
<dbReference type="SUPFAM" id="SSF53335">
    <property type="entry name" value="S-adenosyl-L-methionine-dependent methyltransferases"/>
    <property type="match status" value="1"/>
</dbReference>
<protein>
    <submittedName>
        <fullName evidence="2">UbiE/COQ5 methyltransferase</fullName>
    </submittedName>
</protein>
<sequence length="114" mass="12677">MLQFPRPFPTKEKDEIKIIDVAAGTGLTGVELNKLGFTSIDALDISQEMLNEAEKKNVYKRFICTQLGDQRTEIQTGENDALTCVNGLGNNHIPPTALEEMCRIVSKGKKHVLF</sequence>
<feature type="domain" description="Methyltransferase" evidence="1">
    <location>
        <begin position="18"/>
        <end position="108"/>
    </location>
</feature>
<dbReference type="Gene3D" id="3.40.50.150">
    <property type="entry name" value="Vaccinia Virus protein VP39"/>
    <property type="match status" value="1"/>
</dbReference>
<evidence type="ECO:0000313" key="3">
    <source>
        <dbReference type="Proteomes" id="UP001163046"/>
    </source>
</evidence>
<name>A0A9X0D8G4_9CNID</name>
<dbReference type="InterPro" id="IPR029063">
    <property type="entry name" value="SAM-dependent_MTases_sf"/>
</dbReference>
<gene>
    <name evidence="2" type="primary">WBSCR27_16</name>
    <name evidence="2" type="ORF">OS493_023387</name>
</gene>
<dbReference type="Pfam" id="PF13649">
    <property type="entry name" value="Methyltransf_25"/>
    <property type="match status" value="1"/>
</dbReference>
<proteinExistence type="predicted"/>
<dbReference type="OrthoDB" id="3647at2759"/>
<keyword evidence="2" id="KW-0489">Methyltransferase</keyword>
<dbReference type="EMBL" id="MU825413">
    <property type="protein sequence ID" value="KAJ7390675.1"/>
    <property type="molecule type" value="Genomic_DNA"/>
</dbReference>
<keyword evidence="2" id="KW-0808">Transferase</keyword>
<evidence type="ECO:0000259" key="1">
    <source>
        <dbReference type="Pfam" id="PF13649"/>
    </source>
</evidence>
<dbReference type="CDD" id="cd02440">
    <property type="entry name" value="AdoMet_MTases"/>
    <property type="match status" value="1"/>
</dbReference>
<reference evidence="2" key="1">
    <citation type="submission" date="2023-01" db="EMBL/GenBank/DDBJ databases">
        <title>Genome assembly of the deep-sea coral Lophelia pertusa.</title>
        <authorList>
            <person name="Herrera S."/>
            <person name="Cordes E."/>
        </authorList>
    </citation>
    <scope>NUCLEOTIDE SEQUENCE</scope>
    <source>
        <strain evidence="2">USNM1676648</strain>
        <tissue evidence="2">Polyp</tissue>
    </source>
</reference>
<dbReference type="InterPro" id="IPR041698">
    <property type="entry name" value="Methyltransf_25"/>
</dbReference>
<accession>A0A9X0D8G4</accession>
<organism evidence="2 3">
    <name type="scientific">Desmophyllum pertusum</name>
    <dbReference type="NCBI Taxonomy" id="174260"/>
    <lineage>
        <taxon>Eukaryota</taxon>
        <taxon>Metazoa</taxon>
        <taxon>Cnidaria</taxon>
        <taxon>Anthozoa</taxon>
        <taxon>Hexacorallia</taxon>
        <taxon>Scleractinia</taxon>
        <taxon>Caryophylliina</taxon>
        <taxon>Caryophylliidae</taxon>
        <taxon>Desmophyllum</taxon>
    </lineage>
</organism>